<reference evidence="2" key="1">
    <citation type="submission" date="2022-08" db="EMBL/GenBank/DDBJ databases">
        <authorList>
            <person name="Tistechok S."/>
            <person name="Samborskyy M."/>
            <person name="Roman I."/>
        </authorList>
    </citation>
    <scope>NUCLEOTIDE SEQUENCE</scope>
    <source>
        <strain evidence="2">DSM 103496</strain>
    </source>
</reference>
<dbReference type="Proteomes" id="UP001141259">
    <property type="component" value="Unassembled WGS sequence"/>
</dbReference>
<dbReference type="Gene3D" id="3.30.200.20">
    <property type="entry name" value="Phosphorylase Kinase, domain 1"/>
    <property type="match status" value="1"/>
</dbReference>
<proteinExistence type="predicted"/>
<evidence type="ECO:0000313" key="3">
    <source>
        <dbReference type="Proteomes" id="UP001141259"/>
    </source>
</evidence>
<organism evidence="2 3">
    <name type="scientific">Umezawaea endophytica</name>
    <dbReference type="NCBI Taxonomy" id="1654476"/>
    <lineage>
        <taxon>Bacteria</taxon>
        <taxon>Bacillati</taxon>
        <taxon>Actinomycetota</taxon>
        <taxon>Actinomycetes</taxon>
        <taxon>Pseudonocardiales</taxon>
        <taxon>Pseudonocardiaceae</taxon>
        <taxon>Umezawaea</taxon>
    </lineage>
</organism>
<protein>
    <submittedName>
        <fullName evidence="2">Phosphotransferase</fullName>
    </submittedName>
</protein>
<dbReference type="InterPro" id="IPR051678">
    <property type="entry name" value="AGP_Transferase"/>
</dbReference>
<dbReference type="InterPro" id="IPR002575">
    <property type="entry name" value="Aminoglycoside_PTrfase"/>
</dbReference>
<evidence type="ECO:0000259" key="1">
    <source>
        <dbReference type="Pfam" id="PF01636"/>
    </source>
</evidence>
<accession>A0A9X3A5I3</accession>
<comment type="caution">
    <text evidence="2">The sequence shown here is derived from an EMBL/GenBank/DDBJ whole genome shotgun (WGS) entry which is preliminary data.</text>
</comment>
<keyword evidence="3" id="KW-1185">Reference proteome</keyword>
<evidence type="ECO:0000313" key="2">
    <source>
        <dbReference type="EMBL" id="MCS7483839.1"/>
    </source>
</evidence>
<feature type="domain" description="Aminoglycoside phosphotransferase" evidence="1">
    <location>
        <begin position="116"/>
        <end position="220"/>
    </location>
</feature>
<dbReference type="PANTHER" id="PTHR21310">
    <property type="entry name" value="AMINOGLYCOSIDE PHOSPHOTRANSFERASE-RELATED-RELATED"/>
    <property type="match status" value="1"/>
</dbReference>
<dbReference type="AlphaFoldDB" id="A0A9X3A5I3"/>
<dbReference type="EMBL" id="JANYMP010000037">
    <property type="protein sequence ID" value="MCS7483839.1"/>
    <property type="molecule type" value="Genomic_DNA"/>
</dbReference>
<feature type="non-terminal residue" evidence="2">
    <location>
        <position position="225"/>
    </location>
</feature>
<dbReference type="InterPro" id="IPR011009">
    <property type="entry name" value="Kinase-like_dom_sf"/>
</dbReference>
<dbReference type="RefSeq" id="WP_259629291.1">
    <property type="nucleotide sequence ID" value="NZ_JANYMP010000037.1"/>
</dbReference>
<name>A0A9X3A5I3_9PSEU</name>
<dbReference type="Pfam" id="PF01636">
    <property type="entry name" value="APH"/>
    <property type="match status" value="1"/>
</dbReference>
<gene>
    <name evidence="2" type="ORF">NZH93_43985</name>
</gene>
<dbReference type="SUPFAM" id="SSF56112">
    <property type="entry name" value="Protein kinase-like (PK-like)"/>
    <property type="match status" value="1"/>
</dbReference>
<sequence>MIHPVQQRGHRKALLRMSEAGSIHDLPPVVADGVRHRFVATTGSGSAWLLEETSVIVILQRDLGAARTSLQLWLSIALPRAKEIEIIDLWSPANGLSGETLLFEARWIEGGSAFDRRYAVRIAPTVHHTYLDTRFTEQYRLLQVLAERSDIPVPSSSWYESNPDILGAPFYVTDYIDGVTAPDVPSHHVHGWVTELSPGERTRMCRDTLELTARLHRLDAWPQVV</sequence>